<evidence type="ECO:0000256" key="1">
    <source>
        <dbReference type="ARBA" id="ARBA00005232"/>
    </source>
</evidence>
<reference evidence="8 9" key="1">
    <citation type="journal article" date="2016" name="Mol. Biol. Evol.">
        <title>Comparative Genomics of Early-Diverging Mushroom-Forming Fungi Provides Insights into the Origins of Lignocellulose Decay Capabilities.</title>
        <authorList>
            <person name="Nagy L.G."/>
            <person name="Riley R."/>
            <person name="Tritt A."/>
            <person name="Adam C."/>
            <person name="Daum C."/>
            <person name="Floudas D."/>
            <person name="Sun H."/>
            <person name="Yadav J.S."/>
            <person name="Pangilinan J."/>
            <person name="Larsson K.H."/>
            <person name="Matsuura K."/>
            <person name="Barry K."/>
            <person name="Labutti K."/>
            <person name="Kuo R."/>
            <person name="Ohm R.A."/>
            <person name="Bhattacharya S.S."/>
            <person name="Shirouzu T."/>
            <person name="Yoshinaga Y."/>
            <person name="Martin F.M."/>
            <person name="Grigoriev I.V."/>
            <person name="Hibbett D.S."/>
        </authorList>
    </citation>
    <scope>NUCLEOTIDE SEQUENCE [LARGE SCALE GENOMIC DNA]</scope>
    <source>
        <strain evidence="8 9">HHB12733</strain>
    </source>
</reference>
<accession>A0A165FGS5</accession>
<feature type="compositionally biased region" description="Basic and acidic residues" evidence="6">
    <location>
        <begin position="407"/>
        <end position="419"/>
    </location>
</feature>
<dbReference type="PROSITE" id="PS00440">
    <property type="entry name" value="ACYLTRANSF_C_2"/>
    <property type="match status" value="1"/>
</dbReference>
<dbReference type="PANTHER" id="PTHR22589">
    <property type="entry name" value="CARNITINE O-ACYLTRANSFERASE"/>
    <property type="match status" value="1"/>
</dbReference>
<dbReference type="EMBL" id="KV423973">
    <property type="protein sequence ID" value="KZT56722.1"/>
    <property type="molecule type" value="Genomic_DNA"/>
</dbReference>
<dbReference type="FunFam" id="3.30.559.70:FF:000003">
    <property type="entry name" value="Carnitine acetyl transferase FacC"/>
    <property type="match status" value="1"/>
</dbReference>
<evidence type="ECO:0000313" key="8">
    <source>
        <dbReference type="EMBL" id="KZT56722.1"/>
    </source>
</evidence>
<comment type="similarity">
    <text evidence="1 5">Belongs to the carnitine/choline acetyltransferase family.</text>
</comment>
<dbReference type="InParanoid" id="A0A165FGS5"/>
<dbReference type="SUPFAM" id="SSF52777">
    <property type="entry name" value="CoA-dependent acyltransferases"/>
    <property type="match status" value="2"/>
</dbReference>
<dbReference type="Gene3D" id="3.30.559.70">
    <property type="entry name" value="Choline/Carnitine o-acyltransferase, domain 2"/>
    <property type="match status" value="1"/>
</dbReference>
<evidence type="ECO:0000259" key="7">
    <source>
        <dbReference type="Pfam" id="PF00755"/>
    </source>
</evidence>
<dbReference type="InterPro" id="IPR023213">
    <property type="entry name" value="CAT-like_dom_sf"/>
</dbReference>
<evidence type="ECO:0000256" key="5">
    <source>
        <dbReference type="RuleBase" id="RU003801"/>
    </source>
</evidence>
<dbReference type="InterPro" id="IPR000542">
    <property type="entry name" value="Carn_acyl_trans"/>
</dbReference>
<dbReference type="Proteomes" id="UP000076842">
    <property type="component" value="Unassembled WGS sequence"/>
</dbReference>
<dbReference type="InterPro" id="IPR039551">
    <property type="entry name" value="Cho/carn_acyl_trans"/>
</dbReference>
<dbReference type="Pfam" id="PF00755">
    <property type="entry name" value="Carn_acyltransf"/>
    <property type="match status" value="1"/>
</dbReference>
<dbReference type="Gene3D" id="3.30.559.10">
    <property type="entry name" value="Chloramphenicol acetyltransferase-like domain"/>
    <property type="match status" value="1"/>
</dbReference>
<feature type="compositionally biased region" description="Basic and acidic residues" evidence="6">
    <location>
        <begin position="709"/>
        <end position="720"/>
    </location>
</feature>
<dbReference type="PANTHER" id="PTHR22589:SF29">
    <property type="entry name" value="MITOCHONDRIAL CARNITINE O-ACETYLTRANSFERASE-RELATED"/>
    <property type="match status" value="1"/>
</dbReference>
<feature type="region of interest" description="Disordered" evidence="6">
    <location>
        <begin position="1"/>
        <end position="44"/>
    </location>
</feature>
<organism evidence="8 9">
    <name type="scientific">Calocera cornea HHB12733</name>
    <dbReference type="NCBI Taxonomy" id="1353952"/>
    <lineage>
        <taxon>Eukaryota</taxon>
        <taxon>Fungi</taxon>
        <taxon>Dikarya</taxon>
        <taxon>Basidiomycota</taxon>
        <taxon>Agaricomycotina</taxon>
        <taxon>Dacrymycetes</taxon>
        <taxon>Dacrymycetales</taxon>
        <taxon>Dacrymycetaceae</taxon>
        <taxon>Calocera</taxon>
    </lineage>
</organism>
<dbReference type="GO" id="GO:0004092">
    <property type="term" value="F:carnitine O-acetyltransferase activity"/>
    <property type="evidence" value="ECO:0007669"/>
    <property type="project" value="TreeGrafter"/>
</dbReference>
<proteinExistence type="inferred from homology"/>
<dbReference type="InterPro" id="IPR042231">
    <property type="entry name" value="Cho/carn_acyl_trans_2"/>
</dbReference>
<evidence type="ECO:0000256" key="2">
    <source>
        <dbReference type="ARBA" id="ARBA00022679"/>
    </source>
</evidence>
<feature type="active site" description="Proton acceptor" evidence="4">
    <location>
        <position position="351"/>
    </location>
</feature>
<dbReference type="GO" id="GO:0005739">
    <property type="term" value="C:mitochondrion"/>
    <property type="evidence" value="ECO:0007669"/>
    <property type="project" value="TreeGrafter"/>
</dbReference>
<keyword evidence="2 5" id="KW-0808">Transferase</keyword>
<evidence type="ECO:0000256" key="3">
    <source>
        <dbReference type="ARBA" id="ARBA00023315"/>
    </source>
</evidence>
<evidence type="ECO:0000256" key="4">
    <source>
        <dbReference type="PIRSR" id="PIRSR600542-1"/>
    </source>
</evidence>
<dbReference type="FunFam" id="3.30.559.10:FF:000019">
    <property type="entry name" value="Carnitine acetyl transferase"/>
    <property type="match status" value="1"/>
</dbReference>
<dbReference type="AlphaFoldDB" id="A0A165FGS5"/>
<name>A0A165FGS5_9BASI</name>
<keyword evidence="3 5" id="KW-0012">Acyltransferase</keyword>
<feature type="compositionally biased region" description="Low complexity" evidence="6">
    <location>
        <begin position="1"/>
        <end position="23"/>
    </location>
</feature>
<feature type="region of interest" description="Disordered" evidence="6">
    <location>
        <begin position="705"/>
        <end position="728"/>
    </location>
</feature>
<dbReference type="STRING" id="1353952.A0A165FGS5"/>
<feature type="region of interest" description="Disordered" evidence="6">
    <location>
        <begin position="400"/>
        <end position="419"/>
    </location>
</feature>
<feature type="domain" description="Choline/carnitine acyltransferase" evidence="7">
    <location>
        <begin position="45"/>
        <end position="661"/>
    </location>
</feature>
<sequence>MAPVATTTTNPEAPALATTPTPTSKLNGGKPEGKTFAGQSKLPKLPIPPLADTCRRYLHALEGLQDEHEHEATQKAVDEFLKPGGEGERLQKVLEEYAKDKASYIEEFWYESYLSSSDPVVLSLNPYFVLEDDPSPTRGSQLSRAASLIAASLGFIHDLRHEILEPDTFRGRPLDMYQYTRLFGTARIPTQRGCRMDSNEGSRHICVIRRGQIYYFDVLDSESRPVLTEREILSNLQAITTDADALPLSQVAASSIGLLTTENRKVWSGLRDLLNSERRNRMCLKVVDAALFIVCLDDHTPSSVSEMCCNFLCGTYRLEEGVQVGSCTNRWYDKLQIIVCENGAAGINFEHTGVDGHTVLRFAADVYTECLLLLAQSINPSAPTLFKAPLSPHSKAAKAKARYHPGKPQEPEQEEHIQTTPKKLEWTMTPEVRTGIRFAETRLSDLICQNDCQELEFKEFGKNFITKYGFSPDAFVQMAFQAAYYGLYGRIETTYEPAMTKAFLHGRTEAIRTVQPESVDFIKTYFSEKHTASQKIQALRKACEAHVKLTKECASGLGQDRHLYAIFCLLQREIQANEHGTGKPGTATKLPSIFTDPGYNVLGTSIISTSNCGNPALRLFGFGPVAPDGIGVGYIIKDDAISICAATKHLQTRRWLETLRSYLLEAQRMIIHIYRAANERAGSFVDHSGVLRDARTGEPISIGSLSVDTHVRGPPDEDKTPGSVTPNDDMMTTGYSFFDSGEVDLLARPRKRSAYGVGRSLLMSDY</sequence>
<gene>
    <name evidence="8" type="ORF">CALCODRAFT_524226</name>
</gene>
<dbReference type="OrthoDB" id="240216at2759"/>
<evidence type="ECO:0000313" key="9">
    <source>
        <dbReference type="Proteomes" id="UP000076842"/>
    </source>
</evidence>
<evidence type="ECO:0000256" key="6">
    <source>
        <dbReference type="SAM" id="MobiDB-lite"/>
    </source>
</evidence>
<dbReference type="GO" id="GO:0009437">
    <property type="term" value="P:carnitine metabolic process"/>
    <property type="evidence" value="ECO:0007669"/>
    <property type="project" value="TreeGrafter"/>
</dbReference>
<protein>
    <submittedName>
        <fullName evidence="8">Acyltransferase ChoActase/COT/CPT</fullName>
    </submittedName>
</protein>
<keyword evidence="9" id="KW-1185">Reference proteome</keyword>